<feature type="signal peptide" evidence="2">
    <location>
        <begin position="1"/>
        <end position="22"/>
    </location>
</feature>
<feature type="region of interest" description="Disordered" evidence="1">
    <location>
        <begin position="27"/>
        <end position="91"/>
    </location>
</feature>
<gene>
    <name evidence="3" type="ORF">IW254_000222</name>
</gene>
<evidence type="ECO:0000313" key="3">
    <source>
        <dbReference type="EMBL" id="MBG6121253.1"/>
    </source>
</evidence>
<feature type="chain" id="PRO_5039299350" description="Secreted protein" evidence="2">
    <location>
        <begin position="23"/>
        <end position="212"/>
    </location>
</feature>
<feature type="compositionally biased region" description="Polar residues" evidence="1">
    <location>
        <begin position="30"/>
        <end position="44"/>
    </location>
</feature>
<dbReference type="EMBL" id="JADOUE010000001">
    <property type="protein sequence ID" value="MBG6121253.1"/>
    <property type="molecule type" value="Genomic_DNA"/>
</dbReference>
<name>A0A931DYY0_9CORY</name>
<dbReference type="Proteomes" id="UP000658613">
    <property type="component" value="Unassembled WGS sequence"/>
</dbReference>
<dbReference type="PROSITE" id="PS51257">
    <property type="entry name" value="PROKAR_LIPOPROTEIN"/>
    <property type="match status" value="1"/>
</dbReference>
<reference evidence="3" key="1">
    <citation type="submission" date="2020-11" db="EMBL/GenBank/DDBJ databases">
        <title>Sequencing the genomes of 1000 actinobacteria strains.</title>
        <authorList>
            <person name="Klenk H.-P."/>
        </authorList>
    </citation>
    <scope>NUCLEOTIDE SEQUENCE</scope>
    <source>
        <strain evidence="3">DSM 45632</strain>
    </source>
</reference>
<evidence type="ECO:0000256" key="2">
    <source>
        <dbReference type="SAM" id="SignalP"/>
    </source>
</evidence>
<organism evidence="3 4">
    <name type="scientific">Corynebacterium aquatimens</name>
    <dbReference type="NCBI Taxonomy" id="1190508"/>
    <lineage>
        <taxon>Bacteria</taxon>
        <taxon>Bacillati</taxon>
        <taxon>Actinomycetota</taxon>
        <taxon>Actinomycetes</taxon>
        <taxon>Mycobacteriales</taxon>
        <taxon>Corynebacteriaceae</taxon>
        <taxon>Corynebacterium</taxon>
    </lineage>
</organism>
<comment type="caution">
    <text evidence="3">The sequence shown here is derived from an EMBL/GenBank/DDBJ whole genome shotgun (WGS) entry which is preliminary data.</text>
</comment>
<protein>
    <recommendedName>
        <fullName evidence="5">Secreted protein</fullName>
    </recommendedName>
</protein>
<evidence type="ECO:0008006" key="5">
    <source>
        <dbReference type="Google" id="ProtNLM"/>
    </source>
</evidence>
<accession>A0A931DYY0</accession>
<keyword evidence="2" id="KW-0732">Signal</keyword>
<evidence type="ECO:0000313" key="4">
    <source>
        <dbReference type="Proteomes" id="UP000658613"/>
    </source>
</evidence>
<sequence>MNLRKQFTVAFAAGIIASSALTACGKASLNDENQPPNANTTTGASEGDGSDENTSGAEDSDANGSDANGNDADDAGDSDNGKGGSDDSDGFYEVETGEYEFAGTVRLRTVGELLQGAQAPNGEPLSDTRYVLEFDHPVEVTAFRANKSHTQSNDLAALYVPDEPDDGAATFNKFLNKRVSIYVPKDGFVYPADTSIPMGAIRINSYNEIVER</sequence>
<keyword evidence="4" id="KW-1185">Reference proteome</keyword>
<evidence type="ECO:0000256" key="1">
    <source>
        <dbReference type="SAM" id="MobiDB-lite"/>
    </source>
</evidence>
<dbReference type="RefSeq" id="WP_196823856.1">
    <property type="nucleotide sequence ID" value="NZ_CP046980.1"/>
</dbReference>
<dbReference type="AlphaFoldDB" id="A0A931DYY0"/>
<proteinExistence type="predicted"/>